<accession>A0A937FK68</accession>
<dbReference type="AlphaFoldDB" id="A0A937FK68"/>
<dbReference type="EMBL" id="JAESWA010000023">
    <property type="protein sequence ID" value="MBL4933216.1"/>
    <property type="molecule type" value="Genomic_DNA"/>
</dbReference>
<name>A0A937FK68_9CLOT</name>
<dbReference type="Gene3D" id="3.40.50.360">
    <property type="match status" value="1"/>
</dbReference>
<feature type="domain" description="Flavodoxin-like" evidence="1">
    <location>
        <begin position="4"/>
        <end position="156"/>
    </location>
</feature>
<reference evidence="2" key="1">
    <citation type="submission" date="2021-01" db="EMBL/GenBank/DDBJ databases">
        <title>Genome public.</title>
        <authorList>
            <person name="Liu C."/>
            <person name="Sun Q."/>
        </authorList>
    </citation>
    <scope>NUCLEOTIDE SEQUENCE</scope>
    <source>
        <strain evidence="2">YIM B02565</strain>
    </source>
</reference>
<comment type="caution">
    <text evidence="2">The sequence shown here is derived from an EMBL/GenBank/DDBJ whole genome shotgun (WGS) entry which is preliminary data.</text>
</comment>
<organism evidence="2 3">
    <name type="scientific">Clostridium paridis</name>
    <dbReference type="NCBI Taxonomy" id="2803863"/>
    <lineage>
        <taxon>Bacteria</taxon>
        <taxon>Bacillati</taxon>
        <taxon>Bacillota</taxon>
        <taxon>Clostridia</taxon>
        <taxon>Eubacteriales</taxon>
        <taxon>Clostridiaceae</taxon>
        <taxon>Clostridium</taxon>
    </lineage>
</organism>
<keyword evidence="3" id="KW-1185">Reference proteome</keyword>
<dbReference type="PANTHER" id="PTHR39201">
    <property type="entry name" value="EXPORTED PROTEIN-RELATED"/>
    <property type="match status" value="1"/>
</dbReference>
<dbReference type="GO" id="GO:0016651">
    <property type="term" value="F:oxidoreductase activity, acting on NAD(P)H"/>
    <property type="evidence" value="ECO:0007669"/>
    <property type="project" value="UniProtKB-ARBA"/>
</dbReference>
<dbReference type="SUPFAM" id="SSF52218">
    <property type="entry name" value="Flavoproteins"/>
    <property type="match status" value="1"/>
</dbReference>
<evidence type="ECO:0000313" key="3">
    <source>
        <dbReference type="Proteomes" id="UP000623681"/>
    </source>
</evidence>
<dbReference type="InterPro" id="IPR008254">
    <property type="entry name" value="Flavodoxin/NO_synth"/>
</dbReference>
<dbReference type="GO" id="GO:0010181">
    <property type="term" value="F:FMN binding"/>
    <property type="evidence" value="ECO:0007669"/>
    <property type="project" value="InterPro"/>
</dbReference>
<gene>
    <name evidence="2" type="ORF">JK634_15485</name>
</gene>
<dbReference type="RefSeq" id="WP_202768622.1">
    <property type="nucleotide sequence ID" value="NZ_JAESWA010000023.1"/>
</dbReference>
<proteinExistence type="predicted"/>
<dbReference type="PANTHER" id="PTHR39201:SF1">
    <property type="entry name" value="FLAVODOXIN-LIKE DOMAIN-CONTAINING PROTEIN"/>
    <property type="match status" value="1"/>
</dbReference>
<evidence type="ECO:0000259" key="1">
    <source>
        <dbReference type="Pfam" id="PF12682"/>
    </source>
</evidence>
<dbReference type="InterPro" id="IPR029039">
    <property type="entry name" value="Flavoprotein-like_sf"/>
</dbReference>
<protein>
    <submittedName>
        <fullName evidence="2">NAD(P)H-dependent oxidoreductase</fullName>
    </submittedName>
</protein>
<evidence type="ECO:0000313" key="2">
    <source>
        <dbReference type="EMBL" id="MBL4933216.1"/>
    </source>
</evidence>
<sequence length="160" mass="18399">MNKKALVVYYSLQGHTKEVSNLIKDAIGADTFELELEKPYNLVTATTLGSRHTKKDYTPTLKKHVDNIKDYDVIFVGSPIWWYTLTPPVLTFLKEHNLENKTVVPFCTHAGNHGSFFEKFKNNCHGANIKEAKDFHSSKLKDKVLIKNEIEEWVQTIFKS</sequence>
<dbReference type="Pfam" id="PF12682">
    <property type="entry name" value="Flavodoxin_4"/>
    <property type="match status" value="1"/>
</dbReference>
<dbReference type="Proteomes" id="UP000623681">
    <property type="component" value="Unassembled WGS sequence"/>
</dbReference>